<keyword evidence="3" id="KW-1185">Reference proteome</keyword>
<feature type="region of interest" description="Disordered" evidence="1">
    <location>
        <begin position="12"/>
        <end position="40"/>
    </location>
</feature>
<evidence type="ECO:0000256" key="1">
    <source>
        <dbReference type="SAM" id="MobiDB-lite"/>
    </source>
</evidence>
<reference evidence="2 3" key="2">
    <citation type="submission" date="2020-11" db="EMBL/GenBank/DDBJ databases">
        <title>Description of novel Gluconobacter species.</title>
        <authorList>
            <person name="Cleenwerck I."/>
            <person name="Cnockaert M."/>
            <person name="Borremans W."/>
            <person name="Wieme A.D."/>
            <person name="De Vuyst L."/>
            <person name="Vandamme P."/>
        </authorList>
    </citation>
    <scope>NUCLEOTIDE SEQUENCE [LARGE SCALE GENOMIC DNA]</scope>
    <source>
        <strain evidence="2 3">LMG 1745</strain>
    </source>
</reference>
<name>A0ABR9YWB4_9PROT</name>
<reference evidence="3" key="1">
    <citation type="submission" date="2020-04" db="EMBL/GenBank/DDBJ databases">
        <title>Description of novel Gluconacetobacter.</title>
        <authorList>
            <person name="Sombolestani A."/>
        </authorList>
    </citation>
    <scope>NUCLEOTIDE SEQUENCE [LARGE SCALE GENOMIC DNA]</scope>
    <source>
        <strain evidence="3">LMG 1745</strain>
    </source>
</reference>
<dbReference type="Proteomes" id="UP000662701">
    <property type="component" value="Unassembled WGS sequence"/>
</dbReference>
<protein>
    <submittedName>
        <fullName evidence="2">Uncharacterized protein</fullName>
    </submittedName>
</protein>
<comment type="caution">
    <text evidence="2">The sequence shown here is derived from an EMBL/GenBank/DDBJ whole genome shotgun (WGS) entry which is preliminary data.</text>
</comment>
<gene>
    <name evidence="2" type="ORF">HKD19_08560</name>
</gene>
<organism evidence="2 3">
    <name type="scientific">Gluconobacter cadivus</name>
    <dbReference type="NCBI Taxonomy" id="2728101"/>
    <lineage>
        <taxon>Bacteria</taxon>
        <taxon>Pseudomonadati</taxon>
        <taxon>Pseudomonadota</taxon>
        <taxon>Alphaproteobacteria</taxon>
        <taxon>Acetobacterales</taxon>
        <taxon>Acetobacteraceae</taxon>
        <taxon>Gluconobacter</taxon>
    </lineage>
</organism>
<sequence length="415" mass="42096">MDMLIGSIAAGGTASGGQVAGTELEQAGADSTKTGEKADKNAAYNENLEQGMDTLQQSDPALFSKIMTAGESGNGNSLVEDELQAYKDGDLTKSQAIAAISGAQSLANNNGGGRISKKERAEAKEVLGGSYIKGGQTRAGHAILKFLEDTSPIAQIVKGIKSKTSDGPGKETVLQAGSGALSTATQQAMSDLEQTDPSLAQQFSTDASKKNGNAMAQDLEVAGEEAASSDGAFSDADAAALGSQIGQMGAGKVSKKDAAEFEAEFGEGTIDRGSTKAAKGWDKFETGMGNFLSSMVSPLTDGVGMIDQFAKGNKSQGLKDLGGMFEGVASDAALLFVPEIAPEVDGAEAAARTAEGVTQSAEKGASSIGDILKSAAGKVGNGLMTGLDTADYGYNLYSMGLGDPVAQQHKNTGEA</sequence>
<evidence type="ECO:0000313" key="3">
    <source>
        <dbReference type="Proteomes" id="UP000662701"/>
    </source>
</evidence>
<accession>A0ABR9YWB4</accession>
<dbReference type="RefSeq" id="WP_194262427.1">
    <property type="nucleotide sequence ID" value="NZ_JABCQH010000006.1"/>
</dbReference>
<evidence type="ECO:0000313" key="2">
    <source>
        <dbReference type="EMBL" id="MBF0888594.1"/>
    </source>
</evidence>
<dbReference type="EMBL" id="JABCQH010000006">
    <property type="protein sequence ID" value="MBF0888594.1"/>
    <property type="molecule type" value="Genomic_DNA"/>
</dbReference>
<proteinExistence type="predicted"/>